<sequence>GVKRPQCVLCQEIFSNECMKPSKRKCYVQQKHPSEAGKSTDYFTHQELARAKKPHATDAALLLATTMDVVRELLGEEAARKVDCVPLSDNNTVSSCIGDMANDITLQLLEQVQ</sequence>
<comment type="caution">
    <text evidence="1">The sequence shown here is derived from an EMBL/GenBank/DDBJ whole genome shotgun (WGS) entry which is preliminary data.</text>
</comment>
<dbReference type="Proteomes" id="UP000034805">
    <property type="component" value="Unassembled WGS sequence"/>
</dbReference>
<proteinExistence type="predicted"/>
<accession>A0A0P7UVT5</accession>
<feature type="non-terminal residue" evidence="1">
    <location>
        <position position="1"/>
    </location>
</feature>
<dbReference type="PANTHER" id="PTHR45913:SF19">
    <property type="entry name" value="LOW QUALITY PROTEIN: ZINC FINGER BED DOMAIN-CONTAINING PROTEIN 5-LIKE"/>
    <property type="match status" value="1"/>
</dbReference>
<gene>
    <name evidence="1" type="ORF">Z043_117674</name>
</gene>
<dbReference type="AlphaFoldDB" id="A0A0P7UVT5"/>
<organism evidence="1 2">
    <name type="scientific">Scleropages formosus</name>
    <name type="common">Asian bonytongue</name>
    <name type="synonym">Osteoglossum formosum</name>
    <dbReference type="NCBI Taxonomy" id="113540"/>
    <lineage>
        <taxon>Eukaryota</taxon>
        <taxon>Metazoa</taxon>
        <taxon>Chordata</taxon>
        <taxon>Craniata</taxon>
        <taxon>Vertebrata</taxon>
        <taxon>Euteleostomi</taxon>
        <taxon>Actinopterygii</taxon>
        <taxon>Neopterygii</taxon>
        <taxon>Teleostei</taxon>
        <taxon>Osteoglossocephala</taxon>
        <taxon>Osteoglossomorpha</taxon>
        <taxon>Osteoglossiformes</taxon>
        <taxon>Osteoglossidae</taxon>
        <taxon>Scleropages</taxon>
    </lineage>
</organism>
<dbReference type="EMBL" id="JARO02007381">
    <property type="protein sequence ID" value="KPP64020.1"/>
    <property type="molecule type" value="Genomic_DNA"/>
</dbReference>
<feature type="non-terminal residue" evidence="1">
    <location>
        <position position="113"/>
    </location>
</feature>
<protein>
    <submittedName>
        <fullName evidence="1">Uncharacterized protein</fullName>
    </submittedName>
</protein>
<name>A0A0P7UVT5_SCLFO</name>
<reference evidence="1 2" key="1">
    <citation type="submission" date="2015-08" db="EMBL/GenBank/DDBJ databases">
        <title>The genome of the Asian arowana (Scleropages formosus).</title>
        <authorList>
            <person name="Tan M.H."/>
            <person name="Gan H.M."/>
            <person name="Croft L.J."/>
            <person name="Austin C.M."/>
        </authorList>
    </citation>
    <scope>NUCLEOTIDE SEQUENCE [LARGE SCALE GENOMIC DNA]</scope>
    <source>
        <strain evidence="1">Aro1</strain>
    </source>
</reference>
<evidence type="ECO:0000313" key="2">
    <source>
        <dbReference type="Proteomes" id="UP000034805"/>
    </source>
</evidence>
<dbReference type="PANTHER" id="PTHR45913">
    <property type="entry name" value="EPM2A-INTERACTING PROTEIN 1"/>
    <property type="match status" value="1"/>
</dbReference>
<evidence type="ECO:0000313" key="1">
    <source>
        <dbReference type="EMBL" id="KPP64020.1"/>
    </source>
</evidence>